<accession>A0A2H3B409</accession>
<proteinExistence type="predicted"/>
<dbReference type="AlphaFoldDB" id="A0A2H3B409"/>
<dbReference type="EMBL" id="KZ293444">
    <property type="protein sequence ID" value="PBK65639.1"/>
    <property type="molecule type" value="Genomic_DNA"/>
</dbReference>
<organism evidence="1 2">
    <name type="scientific">Armillaria solidipes</name>
    <dbReference type="NCBI Taxonomy" id="1076256"/>
    <lineage>
        <taxon>Eukaryota</taxon>
        <taxon>Fungi</taxon>
        <taxon>Dikarya</taxon>
        <taxon>Basidiomycota</taxon>
        <taxon>Agaricomycotina</taxon>
        <taxon>Agaricomycetes</taxon>
        <taxon>Agaricomycetidae</taxon>
        <taxon>Agaricales</taxon>
        <taxon>Marasmiineae</taxon>
        <taxon>Physalacriaceae</taxon>
        <taxon>Armillaria</taxon>
    </lineage>
</organism>
<protein>
    <submittedName>
        <fullName evidence="1">Uncharacterized protein</fullName>
    </submittedName>
</protein>
<evidence type="ECO:0000313" key="1">
    <source>
        <dbReference type="EMBL" id="PBK65639.1"/>
    </source>
</evidence>
<evidence type="ECO:0000313" key="2">
    <source>
        <dbReference type="Proteomes" id="UP000218334"/>
    </source>
</evidence>
<keyword evidence="2" id="KW-1185">Reference proteome</keyword>
<reference evidence="2" key="1">
    <citation type="journal article" date="2017" name="Nat. Ecol. Evol.">
        <title>Genome expansion and lineage-specific genetic innovations in the forest pathogenic fungi Armillaria.</title>
        <authorList>
            <person name="Sipos G."/>
            <person name="Prasanna A.N."/>
            <person name="Walter M.C."/>
            <person name="O'Connor E."/>
            <person name="Balint B."/>
            <person name="Krizsan K."/>
            <person name="Kiss B."/>
            <person name="Hess J."/>
            <person name="Varga T."/>
            <person name="Slot J."/>
            <person name="Riley R."/>
            <person name="Boka B."/>
            <person name="Rigling D."/>
            <person name="Barry K."/>
            <person name="Lee J."/>
            <person name="Mihaltcheva S."/>
            <person name="LaButti K."/>
            <person name="Lipzen A."/>
            <person name="Waldron R."/>
            <person name="Moloney N.M."/>
            <person name="Sperisen C."/>
            <person name="Kredics L."/>
            <person name="Vagvoelgyi C."/>
            <person name="Patrignani A."/>
            <person name="Fitzpatrick D."/>
            <person name="Nagy I."/>
            <person name="Doyle S."/>
            <person name="Anderson J.B."/>
            <person name="Grigoriev I.V."/>
            <person name="Gueldener U."/>
            <person name="Muensterkoetter M."/>
            <person name="Nagy L.G."/>
        </authorList>
    </citation>
    <scope>NUCLEOTIDE SEQUENCE [LARGE SCALE GENOMIC DNA]</scope>
    <source>
        <strain evidence="2">28-4</strain>
    </source>
</reference>
<gene>
    <name evidence="1" type="ORF">ARMSODRAFT_978109</name>
</gene>
<name>A0A2H3B409_9AGAR</name>
<dbReference type="Proteomes" id="UP000218334">
    <property type="component" value="Unassembled WGS sequence"/>
</dbReference>
<sequence length="274" mass="30576">MKFIVMEDSAASRTLNSIVQTYYRGSREAIARLLYEQNIVLRQENTGTSVYVNKKDDTALRGTLLGQLHFGMCLMGETVVIPSRSWIYDREGDKEFLMVYVDPNIVTVNAPNNWFVDAYGAGPSQLGTITTAAILDESADFPVRLEVSLKKHTSGDGQCEYMKRVVQGCAGGRHSPALSIECNTRYLPEQSDVQNSERHTITYIRTHSMYDDGTQGPVVVKAKGRNEINGRFLHILPTSPLEYPNVSQTLERSHALWTLDPATPIRSGTVLIKC</sequence>